<proteinExistence type="predicted"/>
<feature type="transmembrane region" description="Helical" evidence="2">
    <location>
        <begin position="12"/>
        <end position="36"/>
    </location>
</feature>
<keyword evidence="2" id="KW-0812">Transmembrane</keyword>
<evidence type="ECO:0000256" key="1">
    <source>
        <dbReference type="SAM" id="MobiDB-lite"/>
    </source>
</evidence>
<evidence type="ECO:0000313" key="3">
    <source>
        <dbReference type="EMBL" id="HIQ67990.1"/>
    </source>
</evidence>
<comment type="caution">
    <text evidence="3">The sequence shown here is derived from an EMBL/GenBank/DDBJ whole genome shotgun (WGS) entry which is preliminary data.</text>
</comment>
<gene>
    <name evidence="3" type="ORF">IAB74_05745</name>
</gene>
<name>A0A9D0Z302_9FIRM</name>
<evidence type="ECO:0000313" key="4">
    <source>
        <dbReference type="Proteomes" id="UP000886796"/>
    </source>
</evidence>
<reference evidence="3" key="2">
    <citation type="journal article" date="2021" name="PeerJ">
        <title>Extensive microbial diversity within the chicken gut microbiome revealed by metagenomics and culture.</title>
        <authorList>
            <person name="Gilroy R."/>
            <person name="Ravi A."/>
            <person name="Getino M."/>
            <person name="Pursley I."/>
            <person name="Horton D.L."/>
            <person name="Alikhan N.F."/>
            <person name="Baker D."/>
            <person name="Gharbi K."/>
            <person name="Hall N."/>
            <person name="Watson M."/>
            <person name="Adriaenssens E.M."/>
            <person name="Foster-Nyarko E."/>
            <person name="Jarju S."/>
            <person name="Secka A."/>
            <person name="Antonio M."/>
            <person name="Oren A."/>
            <person name="Chaudhuri R.R."/>
            <person name="La Ragione R."/>
            <person name="Hildebrand F."/>
            <person name="Pallen M.J."/>
        </authorList>
    </citation>
    <scope>NUCLEOTIDE SEQUENCE</scope>
    <source>
        <strain evidence="3">13361</strain>
    </source>
</reference>
<dbReference type="InterPro" id="IPR012427">
    <property type="entry name" value="DUF1622"/>
</dbReference>
<dbReference type="Proteomes" id="UP000886796">
    <property type="component" value="Unassembled WGS sequence"/>
</dbReference>
<sequence>MEELLNSLVNTAIHLFELVGVVVLIVAGVCGVVNYIRQDPMVRLKLAQGMALCLEFKLGSEILRTVVVRDLKEIAIVGAIIALRAALTFLIHWEIKNEKGESEAILEEKERRKSLGEKPHQEETHK</sequence>
<protein>
    <submittedName>
        <fullName evidence="3">DUF1622 domain-containing protein</fullName>
    </submittedName>
</protein>
<dbReference type="PANTHER" id="PTHR38468:SF1">
    <property type="entry name" value="SLL0939 PROTEIN"/>
    <property type="match status" value="1"/>
</dbReference>
<dbReference type="PANTHER" id="PTHR38468">
    <property type="entry name" value="SLL0939 PROTEIN"/>
    <property type="match status" value="1"/>
</dbReference>
<feature type="transmembrane region" description="Helical" evidence="2">
    <location>
        <begin position="74"/>
        <end position="93"/>
    </location>
</feature>
<evidence type="ECO:0000256" key="2">
    <source>
        <dbReference type="SAM" id="Phobius"/>
    </source>
</evidence>
<accession>A0A9D0Z302</accession>
<dbReference type="Pfam" id="PF07784">
    <property type="entry name" value="DUF1622"/>
    <property type="match status" value="1"/>
</dbReference>
<reference evidence="3" key="1">
    <citation type="submission" date="2020-10" db="EMBL/GenBank/DDBJ databases">
        <authorList>
            <person name="Gilroy R."/>
        </authorList>
    </citation>
    <scope>NUCLEOTIDE SEQUENCE</scope>
    <source>
        <strain evidence="3">13361</strain>
    </source>
</reference>
<keyword evidence="2" id="KW-0472">Membrane</keyword>
<feature type="region of interest" description="Disordered" evidence="1">
    <location>
        <begin position="106"/>
        <end position="126"/>
    </location>
</feature>
<dbReference type="AlphaFoldDB" id="A0A9D0Z302"/>
<organism evidence="3 4">
    <name type="scientific">Candidatus Faecousia excrementigallinarum</name>
    <dbReference type="NCBI Taxonomy" id="2840806"/>
    <lineage>
        <taxon>Bacteria</taxon>
        <taxon>Bacillati</taxon>
        <taxon>Bacillota</taxon>
        <taxon>Clostridia</taxon>
        <taxon>Eubacteriales</taxon>
        <taxon>Oscillospiraceae</taxon>
        <taxon>Faecousia</taxon>
    </lineage>
</organism>
<dbReference type="EMBL" id="DVFK01000080">
    <property type="protein sequence ID" value="HIQ67990.1"/>
    <property type="molecule type" value="Genomic_DNA"/>
</dbReference>
<keyword evidence="2" id="KW-1133">Transmembrane helix</keyword>